<organism evidence="5 6">
    <name type="scientific">candidate division WOR-3 bacterium</name>
    <dbReference type="NCBI Taxonomy" id="2052148"/>
    <lineage>
        <taxon>Bacteria</taxon>
        <taxon>Bacteria division WOR-3</taxon>
    </lineage>
</organism>
<dbReference type="PANTHER" id="PTHR12526">
    <property type="entry name" value="GLYCOSYLTRANSFERASE"/>
    <property type="match status" value="1"/>
</dbReference>
<evidence type="ECO:0000313" key="5">
    <source>
        <dbReference type="EMBL" id="HAV92914.1"/>
    </source>
</evidence>
<evidence type="ECO:0000259" key="4">
    <source>
        <dbReference type="Pfam" id="PF26337"/>
    </source>
</evidence>
<accession>A0A350HBJ8</accession>
<sequence length="385" mass="44956">MKKKIKLFAATTLHRADDHRIYHKEICSLLNDYDVTLLCSEDKIPKEFTSAINIEAIKSEESKLSRIKMILRIVRRLLREKNSIVIFHDFELIYAILLLRVFAGSNIYIFDMHEDYPSQILISKKIPILFLPLLSLFLMFSEMLLLPLFDWLFVADGFLEKKYGDMMNLRITAIYNFPEFTEIKRHVKSESELNLVYAGGIYFERGLKELVEIASRLKNSKLHLFGRTYTKMENDYLEEALKKNSNLIYHGLTPYDDLMKILPSMDIGLVMMKPNKKFRRNISVKQFDYMLSGIPVIIQKGLVSFVKDYENGFNVSSVEDAVSRINNLTAKDSARMSDNAISLIKEKYNWEYESKKIKSALEYLIILKGVSELQELHQDCQEKHL</sequence>
<evidence type="ECO:0000256" key="1">
    <source>
        <dbReference type="ARBA" id="ARBA00022676"/>
    </source>
</evidence>
<keyword evidence="1" id="KW-0328">Glycosyltransferase</keyword>
<name>A0A350HBJ8_UNCW3</name>
<protein>
    <recommendedName>
        <fullName evidence="4">Glucosyltransferase 3-like C-terminal domain-containing protein</fullName>
    </recommendedName>
</protein>
<dbReference type="AlphaFoldDB" id="A0A350HBJ8"/>
<evidence type="ECO:0000256" key="3">
    <source>
        <dbReference type="SAM" id="Phobius"/>
    </source>
</evidence>
<feature type="transmembrane region" description="Helical" evidence="3">
    <location>
        <begin position="129"/>
        <end position="153"/>
    </location>
</feature>
<keyword evidence="2" id="KW-0808">Transferase</keyword>
<keyword evidence="3" id="KW-0812">Transmembrane</keyword>
<evidence type="ECO:0000256" key="2">
    <source>
        <dbReference type="ARBA" id="ARBA00022679"/>
    </source>
</evidence>
<dbReference type="Pfam" id="PF26337">
    <property type="entry name" value="Gtf3_C"/>
    <property type="match status" value="1"/>
</dbReference>
<dbReference type="GO" id="GO:0016757">
    <property type="term" value="F:glycosyltransferase activity"/>
    <property type="evidence" value="ECO:0007669"/>
    <property type="project" value="UniProtKB-KW"/>
</dbReference>
<dbReference type="InterPro" id="IPR058592">
    <property type="entry name" value="Gtf3_C"/>
</dbReference>
<evidence type="ECO:0000313" key="6">
    <source>
        <dbReference type="Proteomes" id="UP000264062"/>
    </source>
</evidence>
<feature type="domain" description="Glucosyltransferase 3-like C-terminal" evidence="4">
    <location>
        <begin position="222"/>
        <end position="341"/>
    </location>
</feature>
<comment type="caution">
    <text evidence="5">The sequence shown here is derived from an EMBL/GenBank/DDBJ whole genome shotgun (WGS) entry which is preliminary data.</text>
</comment>
<dbReference type="SUPFAM" id="SSF53756">
    <property type="entry name" value="UDP-Glycosyltransferase/glycogen phosphorylase"/>
    <property type="match status" value="1"/>
</dbReference>
<reference evidence="5 6" key="1">
    <citation type="journal article" date="2018" name="Nat. Biotechnol.">
        <title>A standardized bacterial taxonomy based on genome phylogeny substantially revises the tree of life.</title>
        <authorList>
            <person name="Parks D.H."/>
            <person name="Chuvochina M."/>
            <person name="Waite D.W."/>
            <person name="Rinke C."/>
            <person name="Skarshewski A."/>
            <person name="Chaumeil P.A."/>
            <person name="Hugenholtz P."/>
        </authorList>
    </citation>
    <scope>NUCLEOTIDE SEQUENCE [LARGE SCALE GENOMIC DNA]</scope>
    <source>
        <strain evidence="5">UBA9956</strain>
    </source>
</reference>
<keyword evidence="3" id="KW-0472">Membrane</keyword>
<gene>
    <name evidence="5" type="ORF">DCW38_07035</name>
</gene>
<dbReference type="Gene3D" id="3.40.50.2000">
    <property type="entry name" value="Glycogen Phosphorylase B"/>
    <property type="match status" value="1"/>
</dbReference>
<dbReference type="EMBL" id="DMZY01000206">
    <property type="protein sequence ID" value="HAV92914.1"/>
    <property type="molecule type" value="Genomic_DNA"/>
</dbReference>
<proteinExistence type="predicted"/>
<dbReference type="Proteomes" id="UP000264062">
    <property type="component" value="Unassembled WGS sequence"/>
</dbReference>
<keyword evidence="3" id="KW-1133">Transmembrane helix</keyword>
<dbReference type="PANTHER" id="PTHR12526:SF629">
    <property type="entry name" value="TEICHURONIC ACID BIOSYNTHESIS GLYCOSYLTRANSFERASE TUAH-RELATED"/>
    <property type="match status" value="1"/>
</dbReference>